<dbReference type="Proteomes" id="UP000636458">
    <property type="component" value="Unassembled WGS sequence"/>
</dbReference>
<evidence type="ECO:0000313" key="2">
    <source>
        <dbReference type="Proteomes" id="UP000636458"/>
    </source>
</evidence>
<sequence length="63" mass="6620">MSDETAAATEPGETDALLSRLRVIEDQPLDTRAEAFVQIHDRLRATLEGSDSPIAGGPQATAG</sequence>
<dbReference type="AlphaFoldDB" id="A0A934SRE7"/>
<protein>
    <submittedName>
        <fullName evidence="1">Uncharacterized protein</fullName>
    </submittedName>
</protein>
<proteinExistence type="predicted"/>
<reference evidence="1" key="1">
    <citation type="submission" date="2021-01" db="EMBL/GenBank/DDBJ databases">
        <title>Lacisediminihabitans sp. nov. strain G11-30, isolated from Antarctic Soil.</title>
        <authorList>
            <person name="Li J."/>
        </authorList>
    </citation>
    <scope>NUCLEOTIDE SEQUENCE</scope>
    <source>
        <strain evidence="1">G11-30</strain>
    </source>
</reference>
<organism evidence="1 2">
    <name type="scientific">Lacisediminihabitans changchengi</name>
    <dbReference type="NCBI Taxonomy" id="2787634"/>
    <lineage>
        <taxon>Bacteria</taxon>
        <taxon>Bacillati</taxon>
        <taxon>Actinomycetota</taxon>
        <taxon>Actinomycetes</taxon>
        <taxon>Micrococcales</taxon>
        <taxon>Microbacteriaceae</taxon>
        <taxon>Lacisediminihabitans</taxon>
    </lineage>
</organism>
<evidence type="ECO:0000313" key="1">
    <source>
        <dbReference type="EMBL" id="MBK4347648.1"/>
    </source>
</evidence>
<gene>
    <name evidence="1" type="ORF">IV501_08380</name>
</gene>
<dbReference type="EMBL" id="JAEPES010000003">
    <property type="protein sequence ID" value="MBK4347648.1"/>
    <property type="molecule type" value="Genomic_DNA"/>
</dbReference>
<accession>A0A934SRE7</accession>
<dbReference type="RefSeq" id="WP_200556197.1">
    <property type="nucleotide sequence ID" value="NZ_JAEPES010000003.1"/>
</dbReference>
<comment type="caution">
    <text evidence="1">The sequence shown here is derived from an EMBL/GenBank/DDBJ whole genome shotgun (WGS) entry which is preliminary data.</text>
</comment>
<name>A0A934SRE7_9MICO</name>
<keyword evidence="2" id="KW-1185">Reference proteome</keyword>